<protein>
    <submittedName>
        <fullName evidence="1">Uncharacterized protein</fullName>
    </submittedName>
</protein>
<comment type="caution">
    <text evidence="1">The sequence shown here is derived from an EMBL/GenBank/DDBJ whole genome shotgun (WGS) entry which is preliminary data.</text>
</comment>
<evidence type="ECO:0000313" key="1">
    <source>
        <dbReference type="EMBL" id="KKM71016.1"/>
    </source>
</evidence>
<dbReference type="AlphaFoldDB" id="A0A0F9K8P3"/>
<dbReference type="EMBL" id="LAZR01009711">
    <property type="protein sequence ID" value="KKM71016.1"/>
    <property type="molecule type" value="Genomic_DNA"/>
</dbReference>
<reference evidence="1" key="1">
    <citation type="journal article" date="2015" name="Nature">
        <title>Complex archaea that bridge the gap between prokaryotes and eukaryotes.</title>
        <authorList>
            <person name="Spang A."/>
            <person name="Saw J.H."/>
            <person name="Jorgensen S.L."/>
            <person name="Zaremba-Niedzwiedzka K."/>
            <person name="Martijn J."/>
            <person name="Lind A.E."/>
            <person name="van Eijk R."/>
            <person name="Schleper C."/>
            <person name="Guy L."/>
            <person name="Ettema T.J."/>
        </authorList>
    </citation>
    <scope>NUCLEOTIDE SEQUENCE</scope>
</reference>
<name>A0A0F9K8P3_9ZZZZ</name>
<organism evidence="1">
    <name type="scientific">marine sediment metagenome</name>
    <dbReference type="NCBI Taxonomy" id="412755"/>
    <lineage>
        <taxon>unclassified sequences</taxon>
        <taxon>metagenomes</taxon>
        <taxon>ecological metagenomes</taxon>
    </lineage>
</organism>
<gene>
    <name evidence="1" type="ORF">LCGC14_1434870</name>
</gene>
<accession>A0A0F9K8P3</accession>
<proteinExistence type="predicted"/>
<sequence>MTESVGNRMTVNDVADTLVGFAHETWKQQVSDLVRLSQSSGLNIPSVLLVFEFELEDCTPEVLCALWVVREEFGDHYYWRWDVEGARSAPWQRQLYEKLSERYAEDVAAYLPGGMRYAEIHRESLRTVAIGRRIREVL</sequence>